<evidence type="ECO:0000313" key="3">
    <source>
        <dbReference type="Proteomes" id="UP000515947"/>
    </source>
</evidence>
<dbReference type="AlphaFoldDB" id="A0A7G9R981"/>
<dbReference type="InterPro" id="IPR006076">
    <property type="entry name" value="FAD-dep_OxRdtase"/>
</dbReference>
<dbReference type="PANTHER" id="PTHR13847:SF281">
    <property type="entry name" value="FAD DEPENDENT OXIDOREDUCTASE DOMAIN-CONTAINING PROTEIN"/>
    <property type="match status" value="1"/>
</dbReference>
<dbReference type="RefSeq" id="WP_187577998.1">
    <property type="nucleotide sequence ID" value="NZ_CP060713.1"/>
</dbReference>
<dbReference type="Gene3D" id="3.30.9.10">
    <property type="entry name" value="D-Amino Acid Oxidase, subunit A, domain 2"/>
    <property type="match status" value="1"/>
</dbReference>
<dbReference type="Proteomes" id="UP000515947">
    <property type="component" value="Chromosome"/>
</dbReference>
<sequence length="462" mass="50807">MSHPSLAEVRHAVFWLEDPSRPDPLPALAHREEADLLVVGGGYTGLWSALRAKERDPGRDVVLLEAGRCGEEASGRNGGFASASLTHGFGNGLSRWPEELAVLDRLGAENLRAIGETVARHGIDCGWEETGELTVARAPHEVEWLAEEAEQMRAGGHRVELLDAAAVRRRVDSPTYAGGLLAPDVTAMVEPARLAWGLRRACLDAGVRIFEGTRADSLERTPAGVEVRTRHGAVRANRMVLATNAFPPLVRRLSLMTVPVYDYVLMTEPLSAQQRESIGWAGREGVGDAANLFHYYRLTRDDRILWGGYDAVYHYGSKVDPRFERSPTHDLLAEHFFGTFPQLEGLRFGHAWAGVIDTCTRFAAFFGTAHDGRVGYALGYTGLGVAATRFGADVVLDLLDGEDTERTRLRMVRERPLPFPPEPLRYAGVQLTRRSLAAADARGGRRNLWLRGLDRLGLGFDS</sequence>
<evidence type="ECO:0000313" key="2">
    <source>
        <dbReference type="EMBL" id="QNN52156.1"/>
    </source>
</evidence>
<keyword evidence="3" id="KW-1185">Reference proteome</keyword>
<gene>
    <name evidence="2" type="ORF">H9L09_16885</name>
</gene>
<dbReference type="Gene3D" id="3.50.50.60">
    <property type="entry name" value="FAD/NAD(P)-binding domain"/>
    <property type="match status" value="1"/>
</dbReference>
<dbReference type="KEGG" id="nmes:H9L09_16885"/>
<dbReference type="InterPro" id="IPR036188">
    <property type="entry name" value="FAD/NAD-bd_sf"/>
</dbReference>
<protein>
    <submittedName>
        <fullName evidence="2">FAD-dependent oxidoreductase</fullName>
    </submittedName>
</protein>
<dbReference type="PANTHER" id="PTHR13847">
    <property type="entry name" value="SARCOSINE DEHYDROGENASE-RELATED"/>
    <property type="match status" value="1"/>
</dbReference>
<dbReference type="Pfam" id="PF01266">
    <property type="entry name" value="DAO"/>
    <property type="match status" value="1"/>
</dbReference>
<proteinExistence type="predicted"/>
<dbReference type="SUPFAM" id="SSF51905">
    <property type="entry name" value="FAD/NAD(P)-binding domain"/>
    <property type="match status" value="1"/>
</dbReference>
<evidence type="ECO:0000259" key="1">
    <source>
        <dbReference type="Pfam" id="PF01266"/>
    </source>
</evidence>
<name>A0A7G9R981_9ACTN</name>
<organism evidence="2 3">
    <name type="scientific">Nocardioides mesophilus</name>
    <dbReference type="NCBI Taxonomy" id="433659"/>
    <lineage>
        <taxon>Bacteria</taxon>
        <taxon>Bacillati</taxon>
        <taxon>Actinomycetota</taxon>
        <taxon>Actinomycetes</taxon>
        <taxon>Propionibacteriales</taxon>
        <taxon>Nocardioidaceae</taxon>
        <taxon>Nocardioides</taxon>
    </lineage>
</organism>
<dbReference type="EMBL" id="CP060713">
    <property type="protein sequence ID" value="QNN52156.1"/>
    <property type="molecule type" value="Genomic_DNA"/>
</dbReference>
<feature type="domain" description="FAD dependent oxidoreductase" evidence="1">
    <location>
        <begin position="35"/>
        <end position="395"/>
    </location>
</feature>
<reference evidence="2 3" key="1">
    <citation type="submission" date="2020-08" db="EMBL/GenBank/DDBJ databases">
        <title>Genome sequence of Nocardioides mesophilus KACC 16243T.</title>
        <authorList>
            <person name="Hyun D.-W."/>
            <person name="Bae J.-W."/>
        </authorList>
    </citation>
    <scope>NUCLEOTIDE SEQUENCE [LARGE SCALE GENOMIC DNA]</scope>
    <source>
        <strain evidence="2 3">KACC 16243</strain>
    </source>
</reference>
<dbReference type="GO" id="GO:0005737">
    <property type="term" value="C:cytoplasm"/>
    <property type="evidence" value="ECO:0007669"/>
    <property type="project" value="TreeGrafter"/>
</dbReference>
<accession>A0A7G9R981</accession>